<proteinExistence type="predicted"/>
<name>J0WV20_AURST</name>
<protein>
    <submittedName>
        <fullName evidence="2">Uncharacterized protein</fullName>
    </submittedName>
</protein>
<dbReference type="KEGG" id="adl:AURDEDRAFT_154550"/>
<dbReference type="eggNOG" id="ENOG502SXZ4">
    <property type="taxonomic scope" value="Eukaryota"/>
</dbReference>
<feature type="region of interest" description="Disordered" evidence="1">
    <location>
        <begin position="1"/>
        <end position="33"/>
    </location>
</feature>
<accession>J0WV20</accession>
<dbReference type="AlphaFoldDB" id="J0WV20"/>
<sequence>MSGTTGRNTVLVAGDALSPYPGGPSSPRRSQFSDSAKWSAAARSSATLKHLLDTDRISFLSGSSQASLRPAEVLVNIKRRKTQHRAEFEERVKAIEDRLNARNFSLTGTFTLNGIQNHILLKADEHTLWETYATFALTPTLSLLRSYISALTPANNRWAQSGGKTRAFLGAERAVLGAPPEWVVLLLLPWEFLPPDELLWVTSSRDPTQPSPGRVVHTHPTDATYPYLLDGDTAALTQGAVVSTLRAPGSEVSLFAMIVNAYAKASAAVLRGGAHPDVVEYCESLRGAVECIMYTPPALDAEARGPSTEADPPASLARPPGGPSTTSPPADPPEPPSAASDSQLAQPHVPDLGPPAEPPEPPLMDGLTLSETHTLLARSADGQLTSSERLDTMMLLLFGTGETRDSEGSEDSGEYSSYGGSDEDERE</sequence>
<dbReference type="OrthoDB" id="3322261at2759"/>
<evidence type="ECO:0000313" key="3">
    <source>
        <dbReference type="Proteomes" id="UP000006514"/>
    </source>
</evidence>
<feature type="compositionally biased region" description="Low complexity" evidence="1">
    <location>
        <begin position="18"/>
        <end position="33"/>
    </location>
</feature>
<dbReference type="EMBL" id="JH687855">
    <property type="protein sequence ID" value="EJD36730.1"/>
    <property type="molecule type" value="Genomic_DNA"/>
</dbReference>
<reference evidence="3" key="1">
    <citation type="journal article" date="2012" name="Science">
        <title>The Paleozoic origin of enzymatic lignin decomposition reconstructed from 31 fungal genomes.</title>
        <authorList>
            <person name="Floudas D."/>
            <person name="Binder M."/>
            <person name="Riley R."/>
            <person name="Barry K."/>
            <person name="Blanchette R.A."/>
            <person name="Henrissat B."/>
            <person name="Martinez A.T."/>
            <person name="Otillar R."/>
            <person name="Spatafora J.W."/>
            <person name="Yadav J.S."/>
            <person name="Aerts A."/>
            <person name="Benoit I."/>
            <person name="Boyd A."/>
            <person name="Carlson A."/>
            <person name="Copeland A."/>
            <person name="Coutinho P.M."/>
            <person name="de Vries R.P."/>
            <person name="Ferreira P."/>
            <person name="Findley K."/>
            <person name="Foster B."/>
            <person name="Gaskell J."/>
            <person name="Glotzer D."/>
            <person name="Gorecki P."/>
            <person name="Heitman J."/>
            <person name="Hesse C."/>
            <person name="Hori C."/>
            <person name="Igarashi K."/>
            <person name="Jurgens J.A."/>
            <person name="Kallen N."/>
            <person name="Kersten P."/>
            <person name="Kohler A."/>
            <person name="Kuees U."/>
            <person name="Kumar T.K.A."/>
            <person name="Kuo A."/>
            <person name="LaButti K."/>
            <person name="Larrondo L.F."/>
            <person name="Lindquist E."/>
            <person name="Ling A."/>
            <person name="Lombard V."/>
            <person name="Lucas S."/>
            <person name="Lundell T."/>
            <person name="Martin R."/>
            <person name="McLaughlin D.J."/>
            <person name="Morgenstern I."/>
            <person name="Morin E."/>
            <person name="Murat C."/>
            <person name="Nagy L.G."/>
            <person name="Nolan M."/>
            <person name="Ohm R.A."/>
            <person name="Patyshakuliyeva A."/>
            <person name="Rokas A."/>
            <person name="Ruiz-Duenas F.J."/>
            <person name="Sabat G."/>
            <person name="Salamov A."/>
            <person name="Samejima M."/>
            <person name="Schmutz J."/>
            <person name="Slot J.C."/>
            <person name="St John F."/>
            <person name="Stenlid J."/>
            <person name="Sun H."/>
            <person name="Sun S."/>
            <person name="Syed K."/>
            <person name="Tsang A."/>
            <person name="Wiebenga A."/>
            <person name="Young D."/>
            <person name="Pisabarro A."/>
            <person name="Eastwood D.C."/>
            <person name="Martin F."/>
            <person name="Cullen D."/>
            <person name="Grigoriev I.V."/>
            <person name="Hibbett D.S."/>
        </authorList>
    </citation>
    <scope>NUCLEOTIDE SEQUENCE [LARGE SCALE GENOMIC DNA]</scope>
    <source>
        <strain evidence="3">TFB10046</strain>
    </source>
</reference>
<keyword evidence="3" id="KW-1185">Reference proteome</keyword>
<organism evidence="2 3">
    <name type="scientific">Auricularia subglabra (strain TFB-10046 / SS5)</name>
    <name type="common">White-rot fungus</name>
    <name type="synonym">Auricularia delicata (strain TFB10046)</name>
    <dbReference type="NCBI Taxonomy" id="717982"/>
    <lineage>
        <taxon>Eukaryota</taxon>
        <taxon>Fungi</taxon>
        <taxon>Dikarya</taxon>
        <taxon>Basidiomycota</taxon>
        <taxon>Agaricomycotina</taxon>
        <taxon>Agaricomycetes</taxon>
        <taxon>Auriculariales</taxon>
        <taxon>Auriculariaceae</taxon>
        <taxon>Auricularia</taxon>
    </lineage>
</organism>
<feature type="region of interest" description="Disordered" evidence="1">
    <location>
        <begin position="302"/>
        <end position="367"/>
    </location>
</feature>
<dbReference type="Proteomes" id="UP000006514">
    <property type="component" value="Unassembled WGS sequence"/>
</dbReference>
<feature type="compositionally biased region" description="Pro residues" evidence="1">
    <location>
        <begin position="352"/>
        <end position="362"/>
    </location>
</feature>
<feature type="region of interest" description="Disordered" evidence="1">
    <location>
        <begin position="401"/>
        <end position="427"/>
    </location>
</feature>
<dbReference type="InParanoid" id="J0WV20"/>
<evidence type="ECO:0000256" key="1">
    <source>
        <dbReference type="SAM" id="MobiDB-lite"/>
    </source>
</evidence>
<gene>
    <name evidence="2" type="ORF">AURDEDRAFT_154550</name>
</gene>
<evidence type="ECO:0000313" key="2">
    <source>
        <dbReference type="EMBL" id="EJD36730.1"/>
    </source>
</evidence>